<evidence type="ECO:0000259" key="8">
    <source>
        <dbReference type="PROSITE" id="PS50112"/>
    </source>
</evidence>
<dbReference type="InterPro" id="IPR013656">
    <property type="entry name" value="PAS_4"/>
</dbReference>
<dbReference type="Gene3D" id="3.40.50.2300">
    <property type="match status" value="1"/>
</dbReference>
<dbReference type="SMART" id="SM00448">
    <property type="entry name" value="REC"/>
    <property type="match status" value="1"/>
</dbReference>
<keyword evidence="10" id="KW-0808">Transferase</keyword>
<dbReference type="EC" id="2.7.13.3" evidence="2"/>
<dbReference type="SUPFAM" id="SSF47384">
    <property type="entry name" value="Homodimeric domain of signal transducing histidine kinase"/>
    <property type="match status" value="1"/>
</dbReference>
<dbReference type="InterPro" id="IPR003661">
    <property type="entry name" value="HisK_dim/P_dom"/>
</dbReference>
<dbReference type="InterPro" id="IPR001789">
    <property type="entry name" value="Sig_transdc_resp-reg_receiver"/>
</dbReference>
<dbReference type="InterPro" id="IPR000014">
    <property type="entry name" value="PAS"/>
</dbReference>
<dbReference type="RefSeq" id="WP_223904697.1">
    <property type="nucleotide sequence ID" value="NZ_AP024238.1"/>
</dbReference>
<dbReference type="InterPro" id="IPR035965">
    <property type="entry name" value="PAS-like_dom_sf"/>
</dbReference>
<evidence type="ECO:0000259" key="7">
    <source>
        <dbReference type="PROSITE" id="PS50110"/>
    </source>
</evidence>
<dbReference type="SUPFAM" id="SSF55874">
    <property type="entry name" value="ATPase domain of HSP90 chaperone/DNA topoisomerase II/histidine kinase"/>
    <property type="match status" value="1"/>
</dbReference>
<keyword evidence="3 5" id="KW-0597">Phosphoprotein</keyword>
<dbReference type="SUPFAM" id="SSF52172">
    <property type="entry name" value="CheY-like"/>
    <property type="match status" value="1"/>
</dbReference>
<comment type="catalytic activity">
    <reaction evidence="1">
        <text>ATP + protein L-histidine = ADP + protein N-phospho-L-histidine.</text>
        <dbReference type="EC" id="2.7.13.3"/>
    </reaction>
</comment>
<evidence type="ECO:0000256" key="2">
    <source>
        <dbReference type="ARBA" id="ARBA00012438"/>
    </source>
</evidence>
<dbReference type="SMART" id="SM00388">
    <property type="entry name" value="HisKA"/>
    <property type="match status" value="1"/>
</dbReference>
<sequence>MDIDNQYLEVLNHLQTGIVVHGADTQVLFCNPRAGELLGLSEQQMLGKTAKDTAWRFVDESGRTMPVSDYPVNRVISSGDAIKGMVLGRHTSVDAPMVWLLVSAFPQKNAEGQLTRVVVDFHDITERKKAQELQAAQEAFSMAVFDSLSEHIAVLDREANIVAVNHAWRQFGQRNDAPPEALSPIGINYLGVCSVRCDGGSPPAGDDAAQAFAGIQAVLDGQTDNFQLEYPCHSSNEQRWFRMNVTPLKGAYGGAVVRHLNITEQRQSEMDAHRNMQLLLGSIEAIDEAFVIYDTDERLVFCNEKYRKLYPHLEHVIVPGSRFEDIIRAGAEIGFYQESVGNKEAWVQERLTAFRSGQQTRIQRAFDGRVLRAMERKMADGYTVGFRIDITELVNATDAALEASRAKSRFLATMSHEIRTPMNGILGMAQLLLMPDVQESARKEYVNTILTSGQTLLSLLNDILDLSKIEAGKLQLESNPFAPDVLLHEICNLFTCAAQTKGLQLRGRWSGQTQQVYLADAHRLRQMLSNLVGNAIKFTSEGQILIEAQEVESTPSSSMLEFSVRDTGIGICADKLHLLFKPFSQTDGSTTREFGGSGLGLSIVSHLAKAMGGEVGVSSEPGQGSRFWFKVRVARVADALNSGHVKPVAHQGHAPGAVDRLSGQVLVAEDNLVNCMVIKSLLARLGLTVTLVHDGQQAFEAISQNASDADNDLPKPPDLILMDLHMPVMDGYSATEKIRQWEVAHQCPRVPIIALTADAFEEDRQHCLAVGMDDFLTKPINFETLRSALAKRLPATQASHTRKAAS</sequence>
<gene>
    <name evidence="10" type="ORF">MIZ03_3691</name>
</gene>
<dbReference type="PANTHER" id="PTHR45339">
    <property type="entry name" value="HYBRID SIGNAL TRANSDUCTION HISTIDINE KINASE J"/>
    <property type="match status" value="1"/>
</dbReference>
<name>A0ABM7MQZ4_9BURK</name>
<dbReference type="Pfam" id="PF02518">
    <property type="entry name" value="HATPase_c"/>
    <property type="match status" value="1"/>
</dbReference>
<evidence type="ECO:0000259" key="6">
    <source>
        <dbReference type="PROSITE" id="PS50109"/>
    </source>
</evidence>
<dbReference type="Pfam" id="PF00072">
    <property type="entry name" value="Response_reg"/>
    <property type="match status" value="1"/>
</dbReference>
<dbReference type="CDD" id="cd00082">
    <property type="entry name" value="HisKA"/>
    <property type="match status" value="1"/>
</dbReference>
<dbReference type="Gene3D" id="3.30.450.20">
    <property type="entry name" value="PAS domain"/>
    <property type="match status" value="2"/>
</dbReference>
<dbReference type="CDD" id="cd16922">
    <property type="entry name" value="HATPase_EvgS-ArcB-TorS-like"/>
    <property type="match status" value="1"/>
</dbReference>
<feature type="domain" description="Response regulatory" evidence="7">
    <location>
        <begin position="664"/>
        <end position="793"/>
    </location>
</feature>
<feature type="domain" description="Histidine kinase" evidence="6">
    <location>
        <begin position="413"/>
        <end position="635"/>
    </location>
</feature>
<evidence type="ECO:0000313" key="11">
    <source>
        <dbReference type="Proteomes" id="UP000824366"/>
    </source>
</evidence>
<keyword evidence="10" id="KW-0418">Kinase</keyword>
<dbReference type="Gene3D" id="3.30.565.10">
    <property type="entry name" value="Histidine kinase-like ATPase, C-terminal domain"/>
    <property type="match status" value="1"/>
</dbReference>
<keyword evidence="4" id="KW-0902">Two-component regulatory system</keyword>
<dbReference type="SMART" id="SM00091">
    <property type="entry name" value="PAS"/>
    <property type="match status" value="2"/>
</dbReference>
<dbReference type="PRINTS" id="PR00344">
    <property type="entry name" value="BCTRLSENSOR"/>
</dbReference>
<dbReference type="CDD" id="cd00130">
    <property type="entry name" value="PAS"/>
    <property type="match status" value="1"/>
</dbReference>
<feature type="modified residue" description="4-aspartylphosphate" evidence="5">
    <location>
        <position position="723"/>
    </location>
</feature>
<dbReference type="EMBL" id="AP024238">
    <property type="protein sequence ID" value="BCO28781.1"/>
    <property type="molecule type" value="Genomic_DNA"/>
</dbReference>
<dbReference type="GO" id="GO:0016301">
    <property type="term" value="F:kinase activity"/>
    <property type="evidence" value="ECO:0007669"/>
    <property type="project" value="UniProtKB-KW"/>
</dbReference>
<dbReference type="Proteomes" id="UP000824366">
    <property type="component" value="Chromosome"/>
</dbReference>
<evidence type="ECO:0000256" key="5">
    <source>
        <dbReference type="PROSITE-ProRule" id="PRU00169"/>
    </source>
</evidence>
<evidence type="ECO:0000256" key="3">
    <source>
        <dbReference type="ARBA" id="ARBA00022553"/>
    </source>
</evidence>
<evidence type="ECO:0000256" key="4">
    <source>
        <dbReference type="ARBA" id="ARBA00023012"/>
    </source>
</evidence>
<accession>A0ABM7MQZ4</accession>
<protein>
    <recommendedName>
        <fullName evidence="2">histidine kinase</fullName>
        <ecNumber evidence="2">2.7.13.3</ecNumber>
    </recommendedName>
</protein>
<dbReference type="Pfam" id="PF12860">
    <property type="entry name" value="PAS_7"/>
    <property type="match status" value="1"/>
</dbReference>
<evidence type="ECO:0000256" key="1">
    <source>
        <dbReference type="ARBA" id="ARBA00000085"/>
    </source>
</evidence>
<dbReference type="PROSITE" id="PS50112">
    <property type="entry name" value="PAS"/>
    <property type="match status" value="1"/>
</dbReference>
<dbReference type="InterPro" id="IPR003594">
    <property type="entry name" value="HATPase_dom"/>
</dbReference>
<dbReference type="InterPro" id="IPR004358">
    <property type="entry name" value="Sig_transdc_His_kin-like_C"/>
</dbReference>
<dbReference type="NCBIfam" id="TIGR00229">
    <property type="entry name" value="sensory_box"/>
    <property type="match status" value="1"/>
</dbReference>
<reference evidence="10 11" key="1">
    <citation type="journal article" date="2021" name="Microbiol. Spectr.">
        <title>A Single Bacterium Capable of Oxidation and Reduction of Iron at Circumneutral pH.</title>
        <authorList>
            <person name="Kato S."/>
            <person name="Ohkuma M."/>
        </authorList>
    </citation>
    <scope>NUCLEOTIDE SEQUENCE [LARGE SCALE GENOMIC DNA]</scope>
    <source>
        <strain evidence="10 11">MIZ03</strain>
    </source>
</reference>
<dbReference type="PROSITE" id="PS50110">
    <property type="entry name" value="RESPONSE_REGULATORY"/>
    <property type="match status" value="1"/>
</dbReference>
<dbReference type="Pfam" id="PF08448">
    <property type="entry name" value="PAS_4"/>
    <property type="match status" value="1"/>
</dbReference>
<dbReference type="PROSITE" id="PS50109">
    <property type="entry name" value="HIS_KIN"/>
    <property type="match status" value="1"/>
</dbReference>
<dbReference type="InterPro" id="IPR005467">
    <property type="entry name" value="His_kinase_dom"/>
</dbReference>
<feature type="domain" description="PAS" evidence="8">
    <location>
        <begin position="3"/>
        <end position="79"/>
    </location>
</feature>
<dbReference type="InterPro" id="IPR036097">
    <property type="entry name" value="HisK_dim/P_sf"/>
</dbReference>
<evidence type="ECO:0000259" key="9">
    <source>
        <dbReference type="PROSITE" id="PS50113"/>
    </source>
</evidence>
<evidence type="ECO:0000313" key="10">
    <source>
        <dbReference type="EMBL" id="BCO28781.1"/>
    </source>
</evidence>
<proteinExistence type="predicted"/>
<keyword evidence="11" id="KW-1185">Reference proteome</keyword>
<dbReference type="InterPro" id="IPR036890">
    <property type="entry name" value="HATPase_C_sf"/>
</dbReference>
<dbReference type="SMART" id="SM00387">
    <property type="entry name" value="HATPase_c"/>
    <property type="match status" value="1"/>
</dbReference>
<dbReference type="Pfam" id="PF00512">
    <property type="entry name" value="HisKA"/>
    <property type="match status" value="1"/>
</dbReference>
<dbReference type="Gene3D" id="1.10.287.130">
    <property type="match status" value="1"/>
</dbReference>
<dbReference type="CDD" id="cd17546">
    <property type="entry name" value="REC_hyHK_CKI1_RcsC-like"/>
    <property type="match status" value="1"/>
</dbReference>
<feature type="domain" description="PAC" evidence="9">
    <location>
        <begin position="80"/>
        <end position="136"/>
    </location>
</feature>
<dbReference type="SUPFAM" id="SSF55785">
    <property type="entry name" value="PYP-like sensor domain (PAS domain)"/>
    <property type="match status" value="3"/>
</dbReference>
<dbReference type="InterPro" id="IPR011006">
    <property type="entry name" value="CheY-like_superfamily"/>
</dbReference>
<dbReference type="PROSITE" id="PS50113">
    <property type="entry name" value="PAC"/>
    <property type="match status" value="1"/>
</dbReference>
<dbReference type="InterPro" id="IPR000700">
    <property type="entry name" value="PAS-assoc_C"/>
</dbReference>
<dbReference type="PANTHER" id="PTHR45339:SF1">
    <property type="entry name" value="HYBRID SIGNAL TRANSDUCTION HISTIDINE KINASE J"/>
    <property type="match status" value="1"/>
</dbReference>
<organism evidence="10 11">
    <name type="scientific">Rhodoferax lithotrophicus</name>
    <dbReference type="NCBI Taxonomy" id="2798804"/>
    <lineage>
        <taxon>Bacteria</taxon>
        <taxon>Pseudomonadati</taxon>
        <taxon>Pseudomonadota</taxon>
        <taxon>Betaproteobacteria</taxon>
        <taxon>Burkholderiales</taxon>
        <taxon>Comamonadaceae</taxon>
        <taxon>Rhodoferax</taxon>
    </lineage>
</organism>